<dbReference type="Proteomes" id="UP001303115">
    <property type="component" value="Unassembled WGS sequence"/>
</dbReference>
<keyword evidence="3" id="KW-1185">Reference proteome</keyword>
<protein>
    <submittedName>
        <fullName evidence="2">Uncharacterized protein</fullName>
    </submittedName>
</protein>
<name>A0AAN6P9A6_9PEZI</name>
<dbReference type="AlphaFoldDB" id="A0AAN6P9A6"/>
<organism evidence="2 3">
    <name type="scientific">Parachaetomium inaequale</name>
    <dbReference type="NCBI Taxonomy" id="2588326"/>
    <lineage>
        <taxon>Eukaryota</taxon>
        <taxon>Fungi</taxon>
        <taxon>Dikarya</taxon>
        <taxon>Ascomycota</taxon>
        <taxon>Pezizomycotina</taxon>
        <taxon>Sordariomycetes</taxon>
        <taxon>Sordariomycetidae</taxon>
        <taxon>Sordariales</taxon>
        <taxon>Chaetomiaceae</taxon>
        <taxon>Parachaetomium</taxon>
    </lineage>
</organism>
<feature type="non-terminal residue" evidence="2">
    <location>
        <position position="174"/>
    </location>
</feature>
<sequence length="174" mass="19050">MAANTTSSNSPPSQHKQWPTSVPRQALPNLLAANNSTTRASETAAAIAAPATPTSVLPGASTTTNSTNATALAAHIGPYIPGSMPPPRISLRQPRNGTTGYIIDRIMMPRSLPHFSPGHKQTVAIYYIGYRDRPIERGLVPHNEILQHVSLRELEEWEDQLPQMIEENRREDAE</sequence>
<evidence type="ECO:0000313" key="3">
    <source>
        <dbReference type="Proteomes" id="UP001303115"/>
    </source>
</evidence>
<proteinExistence type="predicted"/>
<accession>A0AAN6P9A6</accession>
<evidence type="ECO:0000256" key="1">
    <source>
        <dbReference type="SAM" id="MobiDB-lite"/>
    </source>
</evidence>
<gene>
    <name evidence="2" type="ORF">C8A01DRAFT_41399</name>
</gene>
<dbReference type="EMBL" id="MU854642">
    <property type="protein sequence ID" value="KAK4032151.1"/>
    <property type="molecule type" value="Genomic_DNA"/>
</dbReference>
<comment type="caution">
    <text evidence="2">The sequence shown here is derived from an EMBL/GenBank/DDBJ whole genome shotgun (WGS) entry which is preliminary data.</text>
</comment>
<reference evidence="3" key="1">
    <citation type="journal article" date="2023" name="Mol. Phylogenet. Evol.">
        <title>Genome-scale phylogeny and comparative genomics of the fungal order Sordariales.</title>
        <authorList>
            <person name="Hensen N."/>
            <person name="Bonometti L."/>
            <person name="Westerberg I."/>
            <person name="Brannstrom I.O."/>
            <person name="Guillou S."/>
            <person name="Cros-Aarteil S."/>
            <person name="Calhoun S."/>
            <person name="Haridas S."/>
            <person name="Kuo A."/>
            <person name="Mondo S."/>
            <person name="Pangilinan J."/>
            <person name="Riley R."/>
            <person name="LaButti K."/>
            <person name="Andreopoulos B."/>
            <person name="Lipzen A."/>
            <person name="Chen C."/>
            <person name="Yan M."/>
            <person name="Daum C."/>
            <person name="Ng V."/>
            <person name="Clum A."/>
            <person name="Steindorff A."/>
            <person name="Ohm R.A."/>
            <person name="Martin F."/>
            <person name="Silar P."/>
            <person name="Natvig D.O."/>
            <person name="Lalanne C."/>
            <person name="Gautier V."/>
            <person name="Ament-Velasquez S.L."/>
            <person name="Kruys A."/>
            <person name="Hutchinson M.I."/>
            <person name="Powell A.J."/>
            <person name="Barry K."/>
            <person name="Miller A.N."/>
            <person name="Grigoriev I.V."/>
            <person name="Debuchy R."/>
            <person name="Gladieux P."/>
            <person name="Hiltunen Thoren M."/>
            <person name="Johannesson H."/>
        </authorList>
    </citation>
    <scope>NUCLEOTIDE SEQUENCE [LARGE SCALE GENOMIC DNA]</scope>
    <source>
        <strain evidence="3">CBS 284.82</strain>
    </source>
</reference>
<evidence type="ECO:0000313" key="2">
    <source>
        <dbReference type="EMBL" id="KAK4032151.1"/>
    </source>
</evidence>
<feature type="region of interest" description="Disordered" evidence="1">
    <location>
        <begin position="1"/>
        <end position="21"/>
    </location>
</feature>